<dbReference type="Proteomes" id="UP000177925">
    <property type="component" value="Unassembled WGS sequence"/>
</dbReference>
<dbReference type="STRING" id="1817758.A2150_04685"/>
<name>A0A1F6TB68_9PROT</name>
<dbReference type="Gene3D" id="2.160.10.10">
    <property type="entry name" value="Hexapeptide repeat proteins"/>
    <property type="match status" value="1"/>
</dbReference>
<dbReference type="InterPro" id="IPR011004">
    <property type="entry name" value="Trimer_LpxA-like_sf"/>
</dbReference>
<dbReference type="EMBL" id="MFSS01000091">
    <property type="protein sequence ID" value="OGI42388.1"/>
    <property type="molecule type" value="Genomic_DNA"/>
</dbReference>
<organism evidence="1 2">
    <name type="scientific">Candidatus Muproteobacteria bacterium RBG_16_64_11</name>
    <dbReference type="NCBI Taxonomy" id="1817758"/>
    <lineage>
        <taxon>Bacteria</taxon>
        <taxon>Pseudomonadati</taxon>
        <taxon>Pseudomonadota</taxon>
        <taxon>Candidatus Muproteobacteria</taxon>
    </lineage>
</organism>
<comment type="caution">
    <text evidence="1">The sequence shown here is derived from an EMBL/GenBank/DDBJ whole genome shotgun (WGS) entry which is preliminary data.</text>
</comment>
<accession>A0A1F6TB68</accession>
<evidence type="ECO:0000313" key="1">
    <source>
        <dbReference type="EMBL" id="OGI42388.1"/>
    </source>
</evidence>
<evidence type="ECO:0000313" key="2">
    <source>
        <dbReference type="Proteomes" id="UP000177925"/>
    </source>
</evidence>
<sequence>MRIGAGCHIAGSIKGHEDIQIDHGTRIDGSLIGAGNIYLVHDCQVRGPLLSERDIFLGPGCRIGTRQHRTTMNADHLYIAPGTVAFGTVRARVMGTVRAGRAV</sequence>
<dbReference type="AlphaFoldDB" id="A0A1F6TB68"/>
<reference evidence="1 2" key="1">
    <citation type="journal article" date="2016" name="Nat. Commun.">
        <title>Thousands of microbial genomes shed light on interconnected biogeochemical processes in an aquifer system.</title>
        <authorList>
            <person name="Anantharaman K."/>
            <person name="Brown C.T."/>
            <person name="Hug L.A."/>
            <person name="Sharon I."/>
            <person name="Castelle C.J."/>
            <person name="Probst A.J."/>
            <person name="Thomas B.C."/>
            <person name="Singh A."/>
            <person name="Wilkins M.J."/>
            <person name="Karaoz U."/>
            <person name="Brodie E.L."/>
            <person name="Williams K.H."/>
            <person name="Hubbard S.S."/>
            <person name="Banfield J.F."/>
        </authorList>
    </citation>
    <scope>NUCLEOTIDE SEQUENCE [LARGE SCALE GENOMIC DNA]</scope>
</reference>
<dbReference type="SUPFAM" id="SSF51161">
    <property type="entry name" value="Trimeric LpxA-like enzymes"/>
    <property type="match status" value="1"/>
</dbReference>
<proteinExistence type="predicted"/>
<protein>
    <recommendedName>
        <fullName evidence="3">Acyltransferase</fullName>
    </recommendedName>
</protein>
<gene>
    <name evidence="1" type="ORF">A2150_04685</name>
</gene>
<evidence type="ECO:0008006" key="3">
    <source>
        <dbReference type="Google" id="ProtNLM"/>
    </source>
</evidence>